<dbReference type="Proteomes" id="UP000294692">
    <property type="component" value="Unassembled WGS sequence"/>
</dbReference>
<name>A0A4R3UTN6_9BURK</name>
<keyword evidence="5 8" id="KW-0812">Transmembrane</keyword>
<evidence type="ECO:0000256" key="3">
    <source>
        <dbReference type="ARBA" id="ARBA00022448"/>
    </source>
</evidence>
<proteinExistence type="inferred from homology"/>
<protein>
    <recommendedName>
        <fullName evidence="8">Probable membrane transporter protein</fullName>
    </recommendedName>
</protein>
<keyword evidence="6 8" id="KW-1133">Transmembrane helix</keyword>
<dbReference type="AlphaFoldDB" id="A0A4R3UTN6"/>
<dbReference type="OrthoDB" id="9807082at2"/>
<keyword evidence="4 8" id="KW-1003">Cell membrane</keyword>
<sequence>MDFLLVILAAFFAGILNAVAGGGSFLTLPALVAVGVPPVLANATGTLALLPGYFSGTWAMRGDLHAERHPMPLKRMVLIATLGGGVGALLLIWIDPDVFRSMAPWLLLVATLIFWFAPIVLRSIAQSQDAAAPHENTLKAQVGLTAVSIYGGFFNGGIGIMLLALFSISGYQSLNTMNSLKNLLSGILTTIAVVIYVAGALIDWQYAFAMLVAALLGGYAGGRLARLIPRSVLRAGIVLIGLAMTAFMFVRL</sequence>
<dbReference type="Pfam" id="PF01925">
    <property type="entry name" value="TauE"/>
    <property type="match status" value="1"/>
</dbReference>
<accession>A0A4R3UTN6</accession>
<dbReference type="GO" id="GO:0005886">
    <property type="term" value="C:plasma membrane"/>
    <property type="evidence" value="ECO:0007669"/>
    <property type="project" value="UniProtKB-SubCell"/>
</dbReference>
<comment type="similarity">
    <text evidence="2 8">Belongs to the 4-toluene sulfonate uptake permease (TSUP) (TC 2.A.102) family.</text>
</comment>
<gene>
    <name evidence="9" type="ORF">EV686_10912</name>
</gene>
<feature type="transmembrane region" description="Helical" evidence="8">
    <location>
        <begin position="231"/>
        <end position="250"/>
    </location>
</feature>
<evidence type="ECO:0000256" key="4">
    <source>
        <dbReference type="ARBA" id="ARBA00022475"/>
    </source>
</evidence>
<keyword evidence="10" id="KW-1185">Reference proteome</keyword>
<organism evidence="9 10">
    <name type="scientific">Paracandidimonas soli</name>
    <dbReference type="NCBI Taxonomy" id="1917182"/>
    <lineage>
        <taxon>Bacteria</taxon>
        <taxon>Pseudomonadati</taxon>
        <taxon>Pseudomonadota</taxon>
        <taxon>Betaproteobacteria</taxon>
        <taxon>Burkholderiales</taxon>
        <taxon>Alcaligenaceae</taxon>
        <taxon>Paracandidimonas</taxon>
    </lineage>
</organism>
<feature type="transmembrane region" description="Helical" evidence="8">
    <location>
        <begin position="76"/>
        <end position="96"/>
    </location>
</feature>
<evidence type="ECO:0000256" key="6">
    <source>
        <dbReference type="ARBA" id="ARBA00022989"/>
    </source>
</evidence>
<evidence type="ECO:0000256" key="2">
    <source>
        <dbReference type="ARBA" id="ARBA00009142"/>
    </source>
</evidence>
<feature type="transmembrane region" description="Helical" evidence="8">
    <location>
        <begin position="30"/>
        <end position="55"/>
    </location>
</feature>
<keyword evidence="3" id="KW-0813">Transport</keyword>
<comment type="caution">
    <text evidence="9">The sequence shown here is derived from an EMBL/GenBank/DDBJ whole genome shotgun (WGS) entry which is preliminary data.</text>
</comment>
<feature type="transmembrane region" description="Helical" evidence="8">
    <location>
        <begin position="102"/>
        <end position="121"/>
    </location>
</feature>
<evidence type="ECO:0000256" key="8">
    <source>
        <dbReference type="RuleBase" id="RU363041"/>
    </source>
</evidence>
<comment type="subcellular location">
    <subcellularLocation>
        <location evidence="1 8">Cell membrane</location>
        <topology evidence="1 8">Multi-pass membrane protein</topology>
    </subcellularLocation>
</comment>
<dbReference type="PANTHER" id="PTHR30269">
    <property type="entry name" value="TRANSMEMBRANE PROTEIN YFCA"/>
    <property type="match status" value="1"/>
</dbReference>
<dbReference type="PANTHER" id="PTHR30269:SF0">
    <property type="entry name" value="MEMBRANE TRANSPORTER PROTEIN YFCA-RELATED"/>
    <property type="match status" value="1"/>
</dbReference>
<dbReference type="EMBL" id="SMBX01000009">
    <property type="protein sequence ID" value="TCU94462.1"/>
    <property type="molecule type" value="Genomic_DNA"/>
</dbReference>
<evidence type="ECO:0000256" key="1">
    <source>
        <dbReference type="ARBA" id="ARBA00004651"/>
    </source>
</evidence>
<evidence type="ECO:0000313" key="9">
    <source>
        <dbReference type="EMBL" id="TCU94462.1"/>
    </source>
</evidence>
<feature type="transmembrane region" description="Helical" evidence="8">
    <location>
        <begin position="180"/>
        <end position="199"/>
    </location>
</feature>
<evidence type="ECO:0000313" key="10">
    <source>
        <dbReference type="Proteomes" id="UP000294692"/>
    </source>
</evidence>
<evidence type="ECO:0000256" key="5">
    <source>
        <dbReference type="ARBA" id="ARBA00022692"/>
    </source>
</evidence>
<keyword evidence="7 8" id="KW-0472">Membrane</keyword>
<dbReference type="RefSeq" id="WP_132477763.1">
    <property type="nucleotide sequence ID" value="NZ_JBHRVM010000001.1"/>
</dbReference>
<feature type="transmembrane region" description="Helical" evidence="8">
    <location>
        <begin position="206"/>
        <end position="225"/>
    </location>
</feature>
<dbReference type="InterPro" id="IPR002781">
    <property type="entry name" value="TM_pro_TauE-like"/>
</dbReference>
<feature type="transmembrane region" description="Helical" evidence="8">
    <location>
        <begin position="142"/>
        <end position="168"/>
    </location>
</feature>
<reference evidence="9 10" key="1">
    <citation type="submission" date="2019-03" db="EMBL/GenBank/DDBJ databases">
        <title>Genomic Encyclopedia of Type Strains, Phase IV (KMG-IV): sequencing the most valuable type-strain genomes for metagenomic binning, comparative biology and taxonomic classification.</title>
        <authorList>
            <person name="Goeker M."/>
        </authorList>
    </citation>
    <scope>NUCLEOTIDE SEQUENCE [LARGE SCALE GENOMIC DNA]</scope>
    <source>
        <strain evidence="9 10">DSM 100048</strain>
    </source>
</reference>
<dbReference type="InterPro" id="IPR052017">
    <property type="entry name" value="TSUP"/>
</dbReference>
<evidence type="ECO:0000256" key="7">
    <source>
        <dbReference type="ARBA" id="ARBA00023136"/>
    </source>
</evidence>